<protein>
    <submittedName>
        <fullName evidence="2">Uncharacterized protein</fullName>
    </submittedName>
</protein>
<accession>A0AAV5CML2</accession>
<reference evidence="2" key="1">
    <citation type="journal article" date="2018" name="DNA Res.">
        <title>Multiple hybrid de novo genome assembly of finger millet, an orphan allotetraploid crop.</title>
        <authorList>
            <person name="Hatakeyama M."/>
            <person name="Aluri S."/>
            <person name="Balachadran M.T."/>
            <person name="Sivarajan S.R."/>
            <person name="Patrignani A."/>
            <person name="Gruter S."/>
            <person name="Poveda L."/>
            <person name="Shimizu-Inatsugi R."/>
            <person name="Baeten J."/>
            <person name="Francoijs K.J."/>
            <person name="Nataraja K.N."/>
            <person name="Reddy Y.A.N."/>
            <person name="Phadnis S."/>
            <person name="Ravikumar R.L."/>
            <person name="Schlapbach R."/>
            <person name="Sreeman S.M."/>
            <person name="Shimizu K.K."/>
        </authorList>
    </citation>
    <scope>NUCLEOTIDE SEQUENCE</scope>
</reference>
<gene>
    <name evidence="2" type="primary">ga16371</name>
    <name evidence="2" type="ORF">PR202_ga16371</name>
</gene>
<dbReference type="EMBL" id="BQKI01000007">
    <property type="protein sequence ID" value="GJM99283.1"/>
    <property type="molecule type" value="Genomic_DNA"/>
</dbReference>
<sequence>MPLFVGRRRRAPRVAEVPPGRLCILRGATTSTDQRNTNESYIHTVPAATKGSRWSPTADSRGGPLPAAATQTLTVRPATGWANRCSRLWPTVVPLATGTPSTNTWCRSTRCPSATCSWILTTLNARSGEHRRSSIQYPFRRPSSAVGAQNVSSRPSSTLRASNRGPRSLLALATLPAARSVLKIVASAARNSRRRATSASATRPVAFGRRVEEEHAVAAHGVVVDLEELKQRLGRLVAVPEPAGTDRHVALRRHPVRPARVALVQVPAQQIYGVVCQVYYCNSVGSQRQGRSTYVSMPASPMVIMERLTVDQQVVPANPFSSPTQRTSGPASEKMFGGGLQLPHRLEPLAEVVRHVGRVLALGAVEPDLRHAPVPLICKSSPKLTLP</sequence>
<reference evidence="2" key="2">
    <citation type="submission" date="2021-12" db="EMBL/GenBank/DDBJ databases">
        <title>Resequencing data analysis of finger millet.</title>
        <authorList>
            <person name="Hatakeyama M."/>
            <person name="Aluri S."/>
            <person name="Balachadran M.T."/>
            <person name="Sivarajan S.R."/>
            <person name="Poveda L."/>
            <person name="Shimizu-Inatsugi R."/>
            <person name="Schlapbach R."/>
            <person name="Sreeman S.M."/>
            <person name="Shimizu K.K."/>
        </authorList>
    </citation>
    <scope>NUCLEOTIDE SEQUENCE</scope>
</reference>
<evidence type="ECO:0000313" key="2">
    <source>
        <dbReference type="EMBL" id="GJM99283.1"/>
    </source>
</evidence>
<keyword evidence="3" id="KW-1185">Reference proteome</keyword>
<comment type="caution">
    <text evidence="2">The sequence shown here is derived from an EMBL/GenBank/DDBJ whole genome shotgun (WGS) entry which is preliminary data.</text>
</comment>
<evidence type="ECO:0000313" key="3">
    <source>
        <dbReference type="Proteomes" id="UP001054889"/>
    </source>
</evidence>
<proteinExistence type="predicted"/>
<organism evidence="2 3">
    <name type="scientific">Eleusine coracana subsp. coracana</name>
    <dbReference type="NCBI Taxonomy" id="191504"/>
    <lineage>
        <taxon>Eukaryota</taxon>
        <taxon>Viridiplantae</taxon>
        <taxon>Streptophyta</taxon>
        <taxon>Embryophyta</taxon>
        <taxon>Tracheophyta</taxon>
        <taxon>Spermatophyta</taxon>
        <taxon>Magnoliopsida</taxon>
        <taxon>Liliopsida</taxon>
        <taxon>Poales</taxon>
        <taxon>Poaceae</taxon>
        <taxon>PACMAD clade</taxon>
        <taxon>Chloridoideae</taxon>
        <taxon>Cynodonteae</taxon>
        <taxon>Eleusininae</taxon>
        <taxon>Eleusine</taxon>
    </lineage>
</organism>
<feature type="region of interest" description="Disordered" evidence="1">
    <location>
        <begin position="131"/>
        <end position="163"/>
    </location>
</feature>
<dbReference type="AlphaFoldDB" id="A0AAV5CML2"/>
<name>A0AAV5CML2_ELECO</name>
<dbReference type="Proteomes" id="UP001054889">
    <property type="component" value="Unassembled WGS sequence"/>
</dbReference>
<feature type="compositionally biased region" description="Polar residues" evidence="1">
    <location>
        <begin position="146"/>
        <end position="161"/>
    </location>
</feature>
<evidence type="ECO:0000256" key="1">
    <source>
        <dbReference type="SAM" id="MobiDB-lite"/>
    </source>
</evidence>